<sequence length="382" mass="43735">MPGRMVSTYVAPLLLNRRKKCYIYRLHLELIVEVLSYLSVEDIARVRRISKAISLITHHPIIWRRFLERLNLPILPTRPNFLYTIQATDFEIEQLVTRTICADDNWRRPNPKLLNKEIACAYQQVMEMKLLPGGRFKLSVLDLCVLFGSSERARACTVGEEIDSLETVQPAGEVSSELIRDVVDHDIVLCQKSSEWGLSLDPAQWSAEIDADSPYDMLYSLAVQQINLKSLELLSDPIVDRNSPKFTEKMQEDPPPFGNQYIYTWEQTKPFVDASLFDVDGVCYVAHASQTTVYVADVVGRKTTSFHLGRDSHFADCDHQIRTMRVLPKQNRVLVFRTIKVAGVLAGQAHDAHMIEVFDILEVDNDTYERANDTQRIRTEHA</sequence>
<feature type="non-terminal residue" evidence="2">
    <location>
        <position position="382"/>
    </location>
</feature>
<protein>
    <recommendedName>
        <fullName evidence="1">F-box domain-containing protein</fullName>
    </recommendedName>
</protein>
<reference evidence="2 3" key="1">
    <citation type="submission" date="2024-02" db="EMBL/GenBank/DDBJ databases">
        <title>A draft genome for the cacao thread blight pathogen Marasmius crinis-equi.</title>
        <authorList>
            <person name="Cohen S.P."/>
            <person name="Baruah I.K."/>
            <person name="Amoako-Attah I."/>
            <person name="Bukari Y."/>
            <person name="Meinhardt L.W."/>
            <person name="Bailey B.A."/>
        </authorList>
    </citation>
    <scope>NUCLEOTIDE SEQUENCE [LARGE SCALE GENOMIC DNA]</scope>
    <source>
        <strain evidence="2 3">GH-76</strain>
    </source>
</reference>
<dbReference type="InterPro" id="IPR036047">
    <property type="entry name" value="F-box-like_dom_sf"/>
</dbReference>
<dbReference type="Gene3D" id="1.20.1280.50">
    <property type="match status" value="1"/>
</dbReference>
<dbReference type="PROSITE" id="PS50181">
    <property type="entry name" value="FBOX"/>
    <property type="match status" value="1"/>
</dbReference>
<evidence type="ECO:0000313" key="2">
    <source>
        <dbReference type="EMBL" id="KAL0564694.1"/>
    </source>
</evidence>
<dbReference type="Pfam" id="PF12937">
    <property type="entry name" value="F-box-like"/>
    <property type="match status" value="1"/>
</dbReference>
<gene>
    <name evidence="2" type="ORF">V5O48_017348</name>
</gene>
<dbReference type="EMBL" id="JBAHYK010002625">
    <property type="protein sequence ID" value="KAL0564694.1"/>
    <property type="molecule type" value="Genomic_DNA"/>
</dbReference>
<proteinExistence type="predicted"/>
<accession>A0ABR3EP78</accession>
<dbReference type="SUPFAM" id="SSF81383">
    <property type="entry name" value="F-box domain"/>
    <property type="match status" value="1"/>
</dbReference>
<dbReference type="InterPro" id="IPR001810">
    <property type="entry name" value="F-box_dom"/>
</dbReference>
<organism evidence="2 3">
    <name type="scientific">Marasmius crinis-equi</name>
    <dbReference type="NCBI Taxonomy" id="585013"/>
    <lineage>
        <taxon>Eukaryota</taxon>
        <taxon>Fungi</taxon>
        <taxon>Dikarya</taxon>
        <taxon>Basidiomycota</taxon>
        <taxon>Agaricomycotina</taxon>
        <taxon>Agaricomycetes</taxon>
        <taxon>Agaricomycetidae</taxon>
        <taxon>Agaricales</taxon>
        <taxon>Marasmiineae</taxon>
        <taxon>Marasmiaceae</taxon>
        <taxon>Marasmius</taxon>
    </lineage>
</organism>
<feature type="domain" description="F-box" evidence="1">
    <location>
        <begin position="20"/>
        <end position="66"/>
    </location>
</feature>
<evidence type="ECO:0000313" key="3">
    <source>
        <dbReference type="Proteomes" id="UP001465976"/>
    </source>
</evidence>
<comment type="caution">
    <text evidence="2">The sequence shown here is derived from an EMBL/GenBank/DDBJ whole genome shotgun (WGS) entry which is preliminary data.</text>
</comment>
<name>A0ABR3EP78_9AGAR</name>
<keyword evidence="3" id="KW-1185">Reference proteome</keyword>
<evidence type="ECO:0000259" key="1">
    <source>
        <dbReference type="PROSITE" id="PS50181"/>
    </source>
</evidence>
<dbReference type="Proteomes" id="UP001465976">
    <property type="component" value="Unassembled WGS sequence"/>
</dbReference>